<comment type="similarity">
    <text evidence="7">Belongs to the binding-protein-dependent transport system permease family.</text>
</comment>
<dbReference type="PANTHER" id="PTHR43386:SF1">
    <property type="entry name" value="D,D-DIPEPTIDE TRANSPORT SYSTEM PERMEASE PROTEIN DDPC-RELATED"/>
    <property type="match status" value="1"/>
</dbReference>
<keyword evidence="11" id="KW-1185">Reference proteome</keyword>
<evidence type="ECO:0000256" key="6">
    <source>
        <dbReference type="ARBA" id="ARBA00023136"/>
    </source>
</evidence>
<dbReference type="Pfam" id="PF00528">
    <property type="entry name" value="BPD_transp_1"/>
    <property type="match status" value="1"/>
</dbReference>
<dbReference type="SUPFAM" id="SSF161098">
    <property type="entry name" value="MetI-like"/>
    <property type="match status" value="1"/>
</dbReference>
<proteinExistence type="inferred from homology"/>
<comment type="caution">
    <text evidence="10">The sequence shown here is derived from an EMBL/GenBank/DDBJ whole genome shotgun (WGS) entry which is preliminary data.</text>
</comment>
<evidence type="ECO:0000256" key="2">
    <source>
        <dbReference type="ARBA" id="ARBA00022448"/>
    </source>
</evidence>
<dbReference type="GO" id="GO:0005886">
    <property type="term" value="C:plasma membrane"/>
    <property type="evidence" value="ECO:0007669"/>
    <property type="project" value="UniProtKB-SubCell"/>
</dbReference>
<evidence type="ECO:0000256" key="8">
    <source>
        <dbReference type="SAM" id="MobiDB-lite"/>
    </source>
</evidence>
<protein>
    <submittedName>
        <fullName evidence="10">ABC transporter permease subunit</fullName>
    </submittedName>
</protein>
<evidence type="ECO:0000256" key="7">
    <source>
        <dbReference type="RuleBase" id="RU363032"/>
    </source>
</evidence>
<dbReference type="AlphaFoldDB" id="A0A931AWT5"/>
<dbReference type="PROSITE" id="PS50928">
    <property type="entry name" value="ABC_TM1"/>
    <property type="match status" value="1"/>
</dbReference>
<dbReference type="Pfam" id="PF12911">
    <property type="entry name" value="OppC_N"/>
    <property type="match status" value="1"/>
</dbReference>
<evidence type="ECO:0000313" key="11">
    <source>
        <dbReference type="Proteomes" id="UP000621436"/>
    </source>
</evidence>
<evidence type="ECO:0000259" key="9">
    <source>
        <dbReference type="PROSITE" id="PS50928"/>
    </source>
</evidence>
<feature type="domain" description="ABC transmembrane type-1" evidence="9">
    <location>
        <begin position="378"/>
        <end position="568"/>
    </location>
</feature>
<dbReference type="InterPro" id="IPR025966">
    <property type="entry name" value="OppC_N"/>
</dbReference>
<dbReference type="GO" id="GO:0055085">
    <property type="term" value="P:transmembrane transport"/>
    <property type="evidence" value="ECO:0007669"/>
    <property type="project" value="InterPro"/>
</dbReference>
<evidence type="ECO:0000256" key="3">
    <source>
        <dbReference type="ARBA" id="ARBA00022475"/>
    </source>
</evidence>
<feature type="transmembrane region" description="Helical" evidence="7">
    <location>
        <begin position="546"/>
        <end position="568"/>
    </location>
</feature>
<reference evidence="10" key="1">
    <citation type="submission" date="2020-11" db="EMBL/GenBank/DDBJ databases">
        <title>Halonatronomonas betainensis gen. nov., sp. nov. a novel haloalkaliphilic representative of the family Halanaerobiacae capable of betaine degradation.</title>
        <authorList>
            <person name="Boltyanskaya Y."/>
            <person name="Kevbrin V."/>
            <person name="Detkova E."/>
            <person name="Grouzdev D.S."/>
            <person name="Koziaeva V."/>
            <person name="Zhilina T."/>
        </authorList>
    </citation>
    <scope>NUCLEOTIDE SEQUENCE</scope>
    <source>
        <strain evidence="10">Z-7014</strain>
    </source>
</reference>
<evidence type="ECO:0000313" key="10">
    <source>
        <dbReference type="EMBL" id="MBF8438159.1"/>
    </source>
</evidence>
<dbReference type="InterPro" id="IPR035906">
    <property type="entry name" value="MetI-like_sf"/>
</dbReference>
<dbReference type="InterPro" id="IPR050366">
    <property type="entry name" value="BP-dependent_transpt_permease"/>
</dbReference>
<name>A0A931AWT5_9FIRM</name>
<evidence type="ECO:0000256" key="4">
    <source>
        <dbReference type="ARBA" id="ARBA00022692"/>
    </source>
</evidence>
<dbReference type="SUPFAM" id="SSF110296">
    <property type="entry name" value="Oligoxyloglucan reducing end-specific cellobiohydrolase"/>
    <property type="match status" value="1"/>
</dbReference>
<gene>
    <name evidence="10" type="ORF">I0Q91_13785</name>
</gene>
<dbReference type="CDD" id="cd06261">
    <property type="entry name" value="TM_PBP2"/>
    <property type="match status" value="1"/>
</dbReference>
<organism evidence="10 11">
    <name type="scientific">Halonatronomonas betaini</name>
    <dbReference type="NCBI Taxonomy" id="2778430"/>
    <lineage>
        <taxon>Bacteria</taxon>
        <taxon>Bacillati</taxon>
        <taxon>Bacillota</taxon>
        <taxon>Clostridia</taxon>
        <taxon>Halanaerobiales</taxon>
        <taxon>Halarsenatibacteraceae</taxon>
        <taxon>Halonatronomonas</taxon>
    </lineage>
</organism>
<keyword evidence="6 7" id="KW-0472">Membrane</keyword>
<keyword evidence="2 7" id="KW-0813">Transport</keyword>
<feature type="transmembrane region" description="Helical" evidence="7">
    <location>
        <begin position="429"/>
        <end position="453"/>
    </location>
</feature>
<dbReference type="EMBL" id="JADPIE010000010">
    <property type="protein sequence ID" value="MBF8438159.1"/>
    <property type="molecule type" value="Genomic_DNA"/>
</dbReference>
<keyword evidence="3" id="KW-1003">Cell membrane</keyword>
<feature type="region of interest" description="Disordered" evidence="8">
    <location>
        <begin position="578"/>
        <end position="603"/>
    </location>
</feature>
<dbReference type="InterPro" id="IPR000515">
    <property type="entry name" value="MetI-like"/>
</dbReference>
<accession>A0A931AWT5</accession>
<feature type="transmembrane region" description="Helical" evidence="7">
    <location>
        <begin position="495"/>
        <end position="520"/>
    </location>
</feature>
<evidence type="ECO:0000256" key="5">
    <source>
        <dbReference type="ARBA" id="ARBA00022989"/>
    </source>
</evidence>
<feature type="transmembrane region" description="Helical" evidence="7">
    <location>
        <begin position="36"/>
        <end position="56"/>
    </location>
</feature>
<sequence>MAKNKKGLKERLKYLKPMLMNIIEPFKIIIKDPLGRIGAVILSIIVLIAIFAPVLATHNPNIMNERIEGSVIPFDEDGNWSNYQIIGEKPLNEVAVGLEYELAVADGGFIYEREIDGDWIEYDLGQDLDFLAAAVYQDFKLVGGEAGLILFQNEDGNWEQLDTPVDTNINDIYLFSRDSAYAVGDNGTFLSWNGQEWSQIDSGTERNLREISFISPDDGIIVGDRGTIIHYRDDQLEEPSFRAFTDATFRDLLAVSYYNENQAIAVGERATIMVYDGEDWYTDDSGASRSLNGVIHISENEAYAIGLRGTILKYDGENWETIDRITRRDYRGITFAMDRGYIYGVEPYVNELAPPSGDHLFGTTHLGRDIWSQVMYGTRTALMVGIIAALVVNLIGATVGLIAGYYRGNIDNVLMRIVDIMYGLPLEPFAIILVLIFEPSLWIIIMAIGLLTWRTNARIIRSQVLSLVERPFIKAARVAGASDLRIMLIHITPNILPLAFLQLAVAMGYAITAEATLSFLGLGPPQIYSWGTILHSARLSGAWRTAWWWVIPPGLFISVTVVSVFLISRSLEVLTNPRLRGGRDNAPEPEEPKNLLPNEQPNN</sequence>
<comment type="subcellular location">
    <subcellularLocation>
        <location evidence="1 7">Cell membrane</location>
        <topology evidence="1 7">Multi-pass membrane protein</topology>
    </subcellularLocation>
</comment>
<dbReference type="PANTHER" id="PTHR43386">
    <property type="entry name" value="OLIGOPEPTIDE TRANSPORT SYSTEM PERMEASE PROTEIN APPC"/>
    <property type="match status" value="1"/>
</dbReference>
<dbReference type="Proteomes" id="UP000621436">
    <property type="component" value="Unassembled WGS sequence"/>
</dbReference>
<feature type="compositionally biased region" description="Low complexity" evidence="8">
    <location>
        <begin position="594"/>
        <end position="603"/>
    </location>
</feature>
<dbReference type="RefSeq" id="WP_270455260.1">
    <property type="nucleotide sequence ID" value="NZ_JADPIE010000010.1"/>
</dbReference>
<keyword evidence="4 7" id="KW-0812">Transmembrane</keyword>
<feature type="transmembrane region" description="Helical" evidence="7">
    <location>
        <begin position="381"/>
        <end position="406"/>
    </location>
</feature>
<dbReference type="Gene3D" id="1.10.3720.10">
    <property type="entry name" value="MetI-like"/>
    <property type="match status" value="1"/>
</dbReference>
<keyword evidence="5 7" id="KW-1133">Transmembrane helix</keyword>
<feature type="compositionally biased region" description="Basic and acidic residues" evidence="8">
    <location>
        <begin position="581"/>
        <end position="593"/>
    </location>
</feature>
<evidence type="ECO:0000256" key="1">
    <source>
        <dbReference type="ARBA" id="ARBA00004651"/>
    </source>
</evidence>